<organism evidence="2 3">
    <name type="scientific">Actinoplanes regularis</name>
    <dbReference type="NCBI Taxonomy" id="52697"/>
    <lineage>
        <taxon>Bacteria</taxon>
        <taxon>Bacillati</taxon>
        <taxon>Actinomycetota</taxon>
        <taxon>Actinomycetes</taxon>
        <taxon>Micromonosporales</taxon>
        <taxon>Micromonosporaceae</taxon>
        <taxon>Actinoplanes</taxon>
    </lineage>
</organism>
<dbReference type="RefSeq" id="WP_089294665.1">
    <property type="nucleotide sequence ID" value="NZ_BOMU01000047.1"/>
</dbReference>
<dbReference type="SUPFAM" id="SSF56112">
    <property type="entry name" value="Protein kinase-like (PK-like)"/>
    <property type="match status" value="1"/>
</dbReference>
<proteinExistence type="predicted"/>
<dbReference type="InterPro" id="IPR011009">
    <property type="entry name" value="Kinase-like_dom_sf"/>
</dbReference>
<name>A0A239A6D3_9ACTN</name>
<accession>A0A239A6D3</accession>
<sequence>MVTGAERIGSWVVANAGRLGLRAADTARVGLIGAGESYAAWRVRVPGAEPLVIRIARRAAGGMARPMADEFAAMALVPPGLGPRPVLLEESPGPLGAPFMVTGYVPGRPVGPAGWTDDLLAAHARQMAVLHAEPHPTGNPPPSLTAKLAESLENWRRFHPRVLDDPETTRLTGLVERHAAAAAPVFARLDRLALVHGDLAVPNIVVDRGTPRYVDWEWGRIGDPARDLAHLGGSIAAAPWHLDLPAERIELLLRAYVAAAGEAAGSLEDLRVRRDAFEVYQRFISCLYFRTRIGDAEDRRSGRYTRTVRQLTDGLRRRLRHC</sequence>
<gene>
    <name evidence="2" type="ORF">SAMN06264365_10781</name>
</gene>
<dbReference type="InterPro" id="IPR051678">
    <property type="entry name" value="AGP_Transferase"/>
</dbReference>
<evidence type="ECO:0000313" key="2">
    <source>
        <dbReference type="EMBL" id="SNR90871.1"/>
    </source>
</evidence>
<dbReference type="Pfam" id="PF01636">
    <property type="entry name" value="APH"/>
    <property type="match status" value="1"/>
</dbReference>
<reference evidence="2 3" key="1">
    <citation type="submission" date="2017-06" db="EMBL/GenBank/DDBJ databases">
        <authorList>
            <person name="Kim H.J."/>
            <person name="Triplett B.A."/>
        </authorList>
    </citation>
    <scope>NUCLEOTIDE SEQUENCE [LARGE SCALE GENOMIC DNA]</scope>
    <source>
        <strain evidence="2 3">DSM 43151</strain>
    </source>
</reference>
<dbReference type="OrthoDB" id="2410440at2"/>
<dbReference type="GO" id="GO:0016301">
    <property type="term" value="F:kinase activity"/>
    <property type="evidence" value="ECO:0007669"/>
    <property type="project" value="UniProtKB-KW"/>
</dbReference>
<keyword evidence="3" id="KW-1185">Reference proteome</keyword>
<protein>
    <submittedName>
        <fullName evidence="2">Predicted kinase, aminoglycoside phosphotransferase (APT) family</fullName>
    </submittedName>
</protein>
<keyword evidence="2" id="KW-0808">Transferase</keyword>
<dbReference type="PANTHER" id="PTHR21310">
    <property type="entry name" value="AMINOGLYCOSIDE PHOSPHOTRANSFERASE-RELATED-RELATED"/>
    <property type="match status" value="1"/>
</dbReference>
<dbReference type="AlphaFoldDB" id="A0A239A6D3"/>
<dbReference type="InterPro" id="IPR002575">
    <property type="entry name" value="Aminoglycoside_PTrfase"/>
</dbReference>
<evidence type="ECO:0000259" key="1">
    <source>
        <dbReference type="Pfam" id="PF01636"/>
    </source>
</evidence>
<dbReference type="EMBL" id="FZNR01000007">
    <property type="protein sequence ID" value="SNR90871.1"/>
    <property type="molecule type" value="Genomic_DNA"/>
</dbReference>
<keyword evidence="2" id="KW-0418">Kinase</keyword>
<dbReference type="Gene3D" id="3.90.1200.10">
    <property type="match status" value="1"/>
</dbReference>
<dbReference type="Proteomes" id="UP000198415">
    <property type="component" value="Unassembled WGS sequence"/>
</dbReference>
<feature type="domain" description="Aminoglycoside phosphotransferase" evidence="1">
    <location>
        <begin position="32"/>
        <end position="257"/>
    </location>
</feature>
<evidence type="ECO:0000313" key="3">
    <source>
        <dbReference type="Proteomes" id="UP000198415"/>
    </source>
</evidence>